<dbReference type="InterPro" id="IPR011464">
    <property type="entry name" value="DUF1570"/>
</dbReference>
<keyword evidence="3" id="KW-1185">Reference proteome</keyword>
<dbReference type="EMBL" id="JARRAG010000001">
    <property type="protein sequence ID" value="MDG3003903.1"/>
    <property type="molecule type" value="Genomic_DNA"/>
</dbReference>
<accession>A0ABT6F8J6</accession>
<dbReference type="RefSeq" id="WP_277860248.1">
    <property type="nucleotide sequence ID" value="NZ_JARRAG010000001.1"/>
</dbReference>
<reference evidence="2 3" key="1">
    <citation type="submission" date="2023-03" db="EMBL/GenBank/DDBJ databases">
        <title>Paludisphaera mucosa sp. nov. a novel planctomycete from northern fen.</title>
        <authorList>
            <person name="Ivanova A."/>
        </authorList>
    </citation>
    <scope>NUCLEOTIDE SEQUENCE [LARGE SCALE GENOMIC DNA]</scope>
    <source>
        <strain evidence="2 3">Pla2</strain>
    </source>
</reference>
<evidence type="ECO:0000313" key="3">
    <source>
        <dbReference type="Proteomes" id="UP001216907"/>
    </source>
</evidence>
<feature type="domain" description="DUF1570" evidence="1">
    <location>
        <begin position="142"/>
        <end position="185"/>
    </location>
</feature>
<dbReference type="Proteomes" id="UP001216907">
    <property type="component" value="Unassembled WGS sequence"/>
</dbReference>
<organism evidence="2 3">
    <name type="scientific">Paludisphaera mucosa</name>
    <dbReference type="NCBI Taxonomy" id="3030827"/>
    <lineage>
        <taxon>Bacteria</taxon>
        <taxon>Pseudomonadati</taxon>
        <taxon>Planctomycetota</taxon>
        <taxon>Planctomycetia</taxon>
        <taxon>Isosphaerales</taxon>
        <taxon>Isosphaeraceae</taxon>
        <taxon>Paludisphaera</taxon>
    </lineage>
</organism>
<name>A0ABT6F8J6_9BACT</name>
<evidence type="ECO:0000259" key="1">
    <source>
        <dbReference type="Pfam" id="PF07607"/>
    </source>
</evidence>
<dbReference type="Pfam" id="PF07607">
    <property type="entry name" value="DUF1570"/>
    <property type="match status" value="1"/>
</dbReference>
<comment type="caution">
    <text evidence="2">The sequence shown here is derived from an EMBL/GenBank/DDBJ whole genome shotgun (WGS) entry which is preliminary data.</text>
</comment>
<proteinExistence type="predicted"/>
<protein>
    <submittedName>
        <fullName evidence="2">DUF1570 domain-containing protein</fullName>
    </submittedName>
</protein>
<gene>
    <name evidence="2" type="ORF">PZE19_08975</name>
</gene>
<sequence>MNRPRDASRRSTTRLALRIGLLAGLAVAGCSTVAKRGPALLPTSHQLKTGPFVLYSNEPMKPDAPPVLALERLRTDLAGRMNVDEDADRGPIEVYVLDDRNAFLHLLRFYFPELPPRRAFFLAQGEQRIVYTYHGPMLEEDLRHEAAHALLRGRFGDIPLWVDEGLAEYFEDGPDDLRDRGDRLARLAADVKAGWKPDLRRLETLDEVHQMDPRDYRESWAWVDLLLSDSKQGKPLLLDYLQARGPRPALSDALAAEGTDGARLLAHLNGEPARVVAQKPTAEEPLPDRVVRLQDRATDPVLAVPEPRRPGLLRRIGSFLGF</sequence>
<evidence type="ECO:0000313" key="2">
    <source>
        <dbReference type="EMBL" id="MDG3003903.1"/>
    </source>
</evidence>
<dbReference type="PROSITE" id="PS51257">
    <property type="entry name" value="PROKAR_LIPOPROTEIN"/>
    <property type="match status" value="1"/>
</dbReference>